<evidence type="ECO:0000313" key="1">
    <source>
        <dbReference type="EMBL" id="MFJ6040972.1"/>
    </source>
</evidence>
<evidence type="ECO:0000313" key="2">
    <source>
        <dbReference type="Proteomes" id="UP001617907"/>
    </source>
</evidence>
<proteinExistence type="predicted"/>
<name>A0ABW8HKC4_9ACTN</name>
<dbReference type="EMBL" id="JBIVPC010000022">
    <property type="protein sequence ID" value="MFJ6040972.1"/>
    <property type="molecule type" value="Genomic_DNA"/>
</dbReference>
<dbReference type="Proteomes" id="UP001617907">
    <property type="component" value="Unassembled WGS sequence"/>
</dbReference>
<comment type="caution">
    <text evidence="1">The sequence shown here is derived from an EMBL/GenBank/DDBJ whole genome shotgun (WGS) entry which is preliminary data.</text>
</comment>
<organism evidence="1 2">
    <name type="scientific">Streptomyces ardesiacus</name>
    <dbReference type="NCBI Taxonomy" id="285564"/>
    <lineage>
        <taxon>Bacteria</taxon>
        <taxon>Bacillati</taxon>
        <taxon>Actinomycetota</taxon>
        <taxon>Actinomycetes</taxon>
        <taxon>Kitasatosporales</taxon>
        <taxon>Streptomycetaceae</taxon>
        <taxon>Streptomyces</taxon>
    </lineage>
</organism>
<evidence type="ECO:0008006" key="3">
    <source>
        <dbReference type="Google" id="ProtNLM"/>
    </source>
</evidence>
<keyword evidence="2" id="KW-1185">Reference proteome</keyword>
<sequence length="182" mass="19343">MTDTARLTARQTNRLITALRHGQALDLAAADLGLSLPSVWATARTNTRLTIALAGRDPDAPQEHSRTLRADFLRLLALGVPPSRAELILGSTSFSGWRGDDPAFAQACDAVSNSAAPYGHTGQIRLTPARVARFLEALGKPKATLVAAAAAAGVTPAAIYQRRRRDEAFAKAMDEARAMARS</sequence>
<protein>
    <recommendedName>
        <fullName evidence="3">Integrase</fullName>
    </recommendedName>
</protein>
<reference evidence="1 2" key="1">
    <citation type="submission" date="2024-10" db="EMBL/GenBank/DDBJ databases">
        <title>The Natural Products Discovery Center: Release of the First 8490 Sequenced Strains for Exploring Actinobacteria Biosynthetic Diversity.</title>
        <authorList>
            <person name="Kalkreuter E."/>
            <person name="Kautsar S.A."/>
            <person name="Yang D."/>
            <person name="Bader C.D."/>
            <person name="Teijaro C.N."/>
            <person name="Fluegel L."/>
            <person name="Davis C.M."/>
            <person name="Simpson J.R."/>
            <person name="Lauterbach L."/>
            <person name="Steele A.D."/>
            <person name="Gui C."/>
            <person name="Meng S."/>
            <person name="Li G."/>
            <person name="Viehrig K."/>
            <person name="Ye F."/>
            <person name="Su P."/>
            <person name="Kiefer A.F."/>
            <person name="Nichols A."/>
            <person name="Cepeda A.J."/>
            <person name="Yan W."/>
            <person name="Fan B."/>
            <person name="Jiang Y."/>
            <person name="Adhikari A."/>
            <person name="Zheng C.-J."/>
            <person name="Schuster L."/>
            <person name="Cowan T.M."/>
            <person name="Smanski M.J."/>
            <person name="Chevrette M.G."/>
            <person name="De Carvalho L.P.S."/>
            <person name="Shen B."/>
        </authorList>
    </citation>
    <scope>NUCLEOTIDE SEQUENCE [LARGE SCALE GENOMIC DNA]</scope>
    <source>
        <strain evidence="1 2">NPDC093086</strain>
    </source>
</reference>
<dbReference type="RefSeq" id="WP_031087915.1">
    <property type="nucleotide sequence ID" value="NZ_BBOK01000021.1"/>
</dbReference>
<gene>
    <name evidence="1" type="ORF">ACIQFM_32560</name>
</gene>
<accession>A0ABW8HKC4</accession>